<comment type="caution">
    <text evidence="1">The sequence shown here is derived from an EMBL/GenBank/DDBJ whole genome shotgun (WGS) entry which is preliminary data.</text>
</comment>
<gene>
    <name evidence="1" type="ORF">TIFTF001_020551</name>
</gene>
<proteinExistence type="predicted"/>
<protein>
    <submittedName>
        <fullName evidence="1">Uncharacterized protein</fullName>
    </submittedName>
</protein>
<evidence type="ECO:0000313" key="2">
    <source>
        <dbReference type="Proteomes" id="UP001187192"/>
    </source>
</evidence>
<name>A0AA88ADX9_FICCA</name>
<sequence length="137" mass="14411">MNRGLPFKPDHRTFLGSFFVVGIAPCGAHLGATVARHVATLDWIAGNQGEASGAPGMRVGQRIGESEGAHEQPWMRAHANQQDVALGSRSSNLYAGLSALLSTRVMVRSGMQSDGHDGNLAGVFSLHAWALPAPSLI</sequence>
<dbReference type="AlphaFoldDB" id="A0AA88ADX9"/>
<dbReference type="Proteomes" id="UP001187192">
    <property type="component" value="Unassembled WGS sequence"/>
</dbReference>
<dbReference type="EMBL" id="BTGU01000037">
    <property type="protein sequence ID" value="GMN51392.1"/>
    <property type="molecule type" value="Genomic_DNA"/>
</dbReference>
<organism evidence="1 2">
    <name type="scientific">Ficus carica</name>
    <name type="common">Common fig</name>
    <dbReference type="NCBI Taxonomy" id="3494"/>
    <lineage>
        <taxon>Eukaryota</taxon>
        <taxon>Viridiplantae</taxon>
        <taxon>Streptophyta</taxon>
        <taxon>Embryophyta</taxon>
        <taxon>Tracheophyta</taxon>
        <taxon>Spermatophyta</taxon>
        <taxon>Magnoliopsida</taxon>
        <taxon>eudicotyledons</taxon>
        <taxon>Gunneridae</taxon>
        <taxon>Pentapetalae</taxon>
        <taxon>rosids</taxon>
        <taxon>fabids</taxon>
        <taxon>Rosales</taxon>
        <taxon>Moraceae</taxon>
        <taxon>Ficeae</taxon>
        <taxon>Ficus</taxon>
    </lineage>
</organism>
<keyword evidence="2" id="KW-1185">Reference proteome</keyword>
<accession>A0AA88ADX9</accession>
<evidence type="ECO:0000313" key="1">
    <source>
        <dbReference type="EMBL" id="GMN51392.1"/>
    </source>
</evidence>
<reference evidence="1" key="1">
    <citation type="submission" date="2023-07" db="EMBL/GenBank/DDBJ databases">
        <title>draft genome sequence of fig (Ficus carica).</title>
        <authorList>
            <person name="Takahashi T."/>
            <person name="Nishimura K."/>
        </authorList>
    </citation>
    <scope>NUCLEOTIDE SEQUENCE</scope>
</reference>